<dbReference type="InterPro" id="IPR000014">
    <property type="entry name" value="PAS"/>
</dbReference>
<evidence type="ECO:0000313" key="2">
    <source>
        <dbReference type="EMBL" id="MFC5905902.1"/>
    </source>
</evidence>
<evidence type="ECO:0000313" key="3">
    <source>
        <dbReference type="Proteomes" id="UP001596174"/>
    </source>
</evidence>
<protein>
    <submittedName>
        <fullName evidence="2">PAS domain-containing protein</fullName>
    </submittedName>
</protein>
<gene>
    <name evidence="2" type="ORF">ACFP3V_01535</name>
</gene>
<dbReference type="InterPro" id="IPR035965">
    <property type="entry name" value="PAS-like_dom_sf"/>
</dbReference>
<dbReference type="CDD" id="cd00130">
    <property type="entry name" value="PAS"/>
    <property type="match status" value="1"/>
</dbReference>
<organism evidence="2 3">
    <name type="scientific">Streptacidiphilus monticola</name>
    <dbReference type="NCBI Taxonomy" id="2161674"/>
    <lineage>
        <taxon>Bacteria</taxon>
        <taxon>Bacillati</taxon>
        <taxon>Actinomycetota</taxon>
        <taxon>Actinomycetes</taxon>
        <taxon>Kitasatosporales</taxon>
        <taxon>Streptomycetaceae</taxon>
        <taxon>Streptacidiphilus</taxon>
    </lineage>
</organism>
<name>A0ABW1FXE0_9ACTN</name>
<dbReference type="SUPFAM" id="SSF55785">
    <property type="entry name" value="PYP-like sensor domain (PAS domain)"/>
    <property type="match status" value="1"/>
</dbReference>
<dbReference type="Proteomes" id="UP001596174">
    <property type="component" value="Unassembled WGS sequence"/>
</dbReference>
<comment type="caution">
    <text evidence="2">The sequence shown here is derived from an EMBL/GenBank/DDBJ whole genome shotgun (WGS) entry which is preliminary data.</text>
</comment>
<dbReference type="Gene3D" id="3.30.450.20">
    <property type="entry name" value="PAS domain"/>
    <property type="match status" value="1"/>
</dbReference>
<feature type="domain" description="PAS fold-3" evidence="1">
    <location>
        <begin position="100"/>
        <end position="181"/>
    </location>
</feature>
<evidence type="ECO:0000259" key="1">
    <source>
        <dbReference type="Pfam" id="PF08447"/>
    </source>
</evidence>
<keyword evidence="3" id="KW-1185">Reference proteome</keyword>
<dbReference type="RefSeq" id="WP_380578791.1">
    <property type="nucleotide sequence ID" value="NZ_JBHSQJ010000006.1"/>
</dbReference>
<dbReference type="Pfam" id="PF08447">
    <property type="entry name" value="PAS_3"/>
    <property type="match status" value="1"/>
</dbReference>
<reference evidence="3" key="1">
    <citation type="journal article" date="2019" name="Int. J. Syst. Evol. Microbiol.">
        <title>The Global Catalogue of Microorganisms (GCM) 10K type strain sequencing project: providing services to taxonomists for standard genome sequencing and annotation.</title>
        <authorList>
            <consortium name="The Broad Institute Genomics Platform"/>
            <consortium name="The Broad Institute Genome Sequencing Center for Infectious Disease"/>
            <person name="Wu L."/>
            <person name="Ma J."/>
        </authorList>
    </citation>
    <scope>NUCLEOTIDE SEQUENCE [LARGE SCALE GENOMIC DNA]</scope>
    <source>
        <strain evidence="3">JCM 4816</strain>
    </source>
</reference>
<sequence length="195" mass="21459">MHPHLPSGPSEPLGPEASLPAQLHRLRAQLATALGTDAAEPDHRPKNEEERARRALFAHAQSSLDRLEECVNALLAAPPASARDHTLLGDAEWDLVRDEVNWSGEMYRLFAREPEQGPLRLDQLPAHLHPDDRRLVRTLLTGALVDGRPIDAEFRLVLPDGSARTVHCVGAPQLEPDGAVHSLWLALRDLARRGA</sequence>
<proteinExistence type="predicted"/>
<dbReference type="Gene3D" id="2.10.70.100">
    <property type="match status" value="1"/>
</dbReference>
<dbReference type="EMBL" id="JBHSQJ010000006">
    <property type="protein sequence ID" value="MFC5905902.1"/>
    <property type="molecule type" value="Genomic_DNA"/>
</dbReference>
<accession>A0ABW1FXE0</accession>
<dbReference type="InterPro" id="IPR013655">
    <property type="entry name" value="PAS_fold_3"/>
</dbReference>